<dbReference type="GO" id="GO:0016998">
    <property type="term" value="P:cell wall macromolecule catabolic process"/>
    <property type="evidence" value="ECO:0007669"/>
    <property type="project" value="InterPro"/>
</dbReference>
<comment type="similarity">
    <text evidence="1">Belongs to the glycosyl hydrolase 25 family.</text>
</comment>
<evidence type="ECO:0008006" key="4">
    <source>
        <dbReference type="Google" id="ProtNLM"/>
    </source>
</evidence>
<dbReference type="GO" id="GO:0016052">
    <property type="term" value="P:carbohydrate catabolic process"/>
    <property type="evidence" value="ECO:0007669"/>
    <property type="project" value="TreeGrafter"/>
</dbReference>
<dbReference type="SUPFAM" id="SSF51445">
    <property type="entry name" value="(Trans)glycosidases"/>
    <property type="match status" value="1"/>
</dbReference>
<dbReference type="PANTHER" id="PTHR34135:SF2">
    <property type="entry name" value="LYSOZYME"/>
    <property type="match status" value="1"/>
</dbReference>
<reference evidence="2 3" key="1">
    <citation type="submission" date="2018-04" db="EMBL/GenBank/DDBJ databases">
        <title>Chitinophaga fuyangensis sp. nov., isolated from soil in a chemical factory.</title>
        <authorList>
            <person name="Chen K."/>
        </authorList>
    </citation>
    <scope>NUCLEOTIDE SEQUENCE [LARGE SCALE GENOMIC DNA]</scope>
    <source>
        <strain evidence="2 3">LY-1</strain>
    </source>
</reference>
<dbReference type="RefSeq" id="WP_108689469.1">
    <property type="nucleotide sequence ID" value="NZ_QCYK01000004.1"/>
</dbReference>
<dbReference type="Proteomes" id="UP000244450">
    <property type="component" value="Unassembled WGS sequence"/>
</dbReference>
<dbReference type="InterPro" id="IPR002053">
    <property type="entry name" value="Glyco_hydro_25"/>
</dbReference>
<name>A0A2T7BBR2_9BACT</name>
<evidence type="ECO:0000313" key="2">
    <source>
        <dbReference type="EMBL" id="PUZ21821.1"/>
    </source>
</evidence>
<dbReference type="EMBL" id="QCYK01000004">
    <property type="protein sequence ID" value="PUZ21821.1"/>
    <property type="molecule type" value="Genomic_DNA"/>
</dbReference>
<proteinExistence type="inferred from homology"/>
<accession>A0A2T7BBR2</accession>
<comment type="caution">
    <text evidence="2">The sequence shown here is derived from an EMBL/GenBank/DDBJ whole genome shotgun (WGS) entry which is preliminary data.</text>
</comment>
<gene>
    <name evidence="2" type="ORF">DCC81_24855</name>
</gene>
<protein>
    <recommendedName>
        <fullName evidence="4">Lysozyme</fullName>
    </recommendedName>
</protein>
<dbReference type="GO" id="GO:0009253">
    <property type="term" value="P:peptidoglycan catabolic process"/>
    <property type="evidence" value="ECO:0007669"/>
    <property type="project" value="InterPro"/>
</dbReference>
<sequence>MKIIDVSSNQGVIDWPAVAQDGVTDVIIRLSLGYADVDKAASKNSQEAAKAGIRVSYYHFAYPDRRTGTAEGDAKQEAQYFAGMAHGGAYPPPRWLAVDLEPWGNQKDTPLNRQEFLFWVKTFIQEVTALTGVVPFIYSYAPYLNAKLPADHGLGLVPLWVANYGKVATPPLPLGWDRYFMWQYSSDGAVEGISTAVDLNKLARE</sequence>
<dbReference type="InterPro" id="IPR017853">
    <property type="entry name" value="GH"/>
</dbReference>
<organism evidence="2 3">
    <name type="scientific">Chitinophaga parva</name>
    <dbReference type="NCBI Taxonomy" id="2169414"/>
    <lineage>
        <taxon>Bacteria</taxon>
        <taxon>Pseudomonadati</taxon>
        <taxon>Bacteroidota</taxon>
        <taxon>Chitinophagia</taxon>
        <taxon>Chitinophagales</taxon>
        <taxon>Chitinophagaceae</taxon>
        <taxon>Chitinophaga</taxon>
    </lineage>
</organism>
<keyword evidence="3" id="KW-1185">Reference proteome</keyword>
<dbReference type="PROSITE" id="PS51904">
    <property type="entry name" value="GLYCOSYL_HYDROL_F25_2"/>
    <property type="match status" value="1"/>
</dbReference>
<dbReference type="PANTHER" id="PTHR34135">
    <property type="entry name" value="LYSOZYME"/>
    <property type="match status" value="1"/>
</dbReference>
<dbReference type="Gene3D" id="3.20.20.80">
    <property type="entry name" value="Glycosidases"/>
    <property type="match status" value="1"/>
</dbReference>
<dbReference type="CDD" id="cd00599">
    <property type="entry name" value="GH25_muramidase"/>
    <property type="match status" value="1"/>
</dbReference>
<evidence type="ECO:0000256" key="1">
    <source>
        <dbReference type="ARBA" id="ARBA00010646"/>
    </source>
</evidence>
<evidence type="ECO:0000313" key="3">
    <source>
        <dbReference type="Proteomes" id="UP000244450"/>
    </source>
</evidence>
<dbReference type="GO" id="GO:0003796">
    <property type="term" value="F:lysozyme activity"/>
    <property type="evidence" value="ECO:0007669"/>
    <property type="project" value="InterPro"/>
</dbReference>
<dbReference type="Pfam" id="PF01183">
    <property type="entry name" value="Glyco_hydro_25"/>
    <property type="match status" value="1"/>
</dbReference>
<dbReference type="AlphaFoldDB" id="A0A2T7BBR2"/>
<dbReference type="OrthoDB" id="9798192at2"/>